<dbReference type="KEGG" id="pmq:PM3016_294"/>
<evidence type="ECO:0000313" key="3">
    <source>
        <dbReference type="Proteomes" id="UP000007523"/>
    </source>
</evidence>
<dbReference type="Proteomes" id="UP000007523">
    <property type="component" value="Chromosome"/>
</dbReference>
<dbReference type="RefSeq" id="WP_014368210.1">
    <property type="nucleotide sequence ID" value="NC_016935.1"/>
</dbReference>
<protein>
    <recommendedName>
        <fullName evidence="4">Lipoprotein</fullName>
    </recommendedName>
</protein>
<proteinExistence type="predicted"/>
<name>H6NRI8_9BACL</name>
<sequence length="240" mass="25666">MFVTCRSFLLLSLALLLPMPGCASRVSPAPSAPEPAIITLQVSALALNRIPVDPPAPLPAVTPIEPYAIIANRALREDVIELRIAGNSADAVTSFLRRGDRLYEIGAAGYLPLVDPGIIGIREVYAFFRKLIKISGFCGANCPVTFYVDPTPETPVLFLRIDAHGVEADADGNGTIDVIGTAGTAAESTLYTLEEDTLAASSLNRLLGAVSVRYDEAGRFFWAERPGGPARIRITDHPIH</sequence>
<dbReference type="HOGENOM" id="CLU_1160175_0_0_9"/>
<feature type="chain" id="PRO_5003605281" description="Lipoprotein" evidence="1">
    <location>
        <begin position="24"/>
        <end position="240"/>
    </location>
</feature>
<gene>
    <name evidence="2" type="ORF">PM3016_294</name>
</gene>
<evidence type="ECO:0000256" key="1">
    <source>
        <dbReference type="SAM" id="SignalP"/>
    </source>
</evidence>
<feature type="signal peptide" evidence="1">
    <location>
        <begin position="1"/>
        <end position="23"/>
    </location>
</feature>
<evidence type="ECO:0008006" key="4">
    <source>
        <dbReference type="Google" id="ProtNLM"/>
    </source>
</evidence>
<keyword evidence="3" id="KW-1185">Reference proteome</keyword>
<dbReference type="EMBL" id="CP003235">
    <property type="protein sequence ID" value="AFC27270.1"/>
    <property type="molecule type" value="Genomic_DNA"/>
</dbReference>
<dbReference type="AlphaFoldDB" id="H6NRI8"/>
<accession>H6NRI8</accession>
<evidence type="ECO:0000313" key="2">
    <source>
        <dbReference type="EMBL" id="AFC27270.1"/>
    </source>
</evidence>
<reference evidence="2 3" key="1">
    <citation type="journal article" date="2012" name="J. Bacteriol.">
        <title>Complete Genome Sequence of Paenibacillus mucilaginosus 3016, a Bacterium Functional as Microbial Fertilizer.</title>
        <authorList>
            <person name="Ma M."/>
            <person name="Wang Z."/>
            <person name="Li L."/>
            <person name="Jiang X."/>
            <person name="Guan D."/>
            <person name="Cao F."/>
            <person name="Chen H."/>
            <person name="Wang X."/>
            <person name="Shen D."/>
            <person name="Du B."/>
            <person name="Li J."/>
        </authorList>
    </citation>
    <scope>NUCLEOTIDE SEQUENCE [LARGE SCALE GENOMIC DNA]</scope>
    <source>
        <strain evidence="2 3">3016</strain>
    </source>
</reference>
<organism evidence="2 3">
    <name type="scientific">Paenibacillus mucilaginosus 3016</name>
    <dbReference type="NCBI Taxonomy" id="1116391"/>
    <lineage>
        <taxon>Bacteria</taxon>
        <taxon>Bacillati</taxon>
        <taxon>Bacillota</taxon>
        <taxon>Bacilli</taxon>
        <taxon>Bacillales</taxon>
        <taxon>Paenibacillaceae</taxon>
        <taxon>Paenibacillus</taxon>
    </lineage>
</organism>
<keyword evidence="1" id="KW-0732">Signal</keyword>